<protein>
    <recommendedName>
        <fullName evidence="2">Penicillin-binding protein transpeptidase domain-containing protein</fullName>
    </recommendedName>
</protein>
<dbReference type="Pfam" id="PF00905">
    <property type="entry name" value="Transpeptidase"/>
    <property type="match status" value="1"/>
</dbReference>
<reference evidence="3 4" key="1">
    <citation type="submission" date="2022-04" db="EMBL/GenBank/DDBJ databases">
        <title>Roseobacter sp. WL0113 is a bacterium isolated from neritic sediment.</title>
        <authorList>
            <person name="Wang L."/>
            <person name="He W."/>
            <person name="Zhang D.-F."/>
        </authorList>
    </citation>
    <scope>NUCLEOTIDE SEQUENCE [LARGE SCALE GENOMIC DNA]</scope>
    <source>
        <strain evidence="3 4">WL0113</strain>
    </source>
</reference>
<dbReference type="RefSeq" id="WP_263843490.1">
    <property type="nucleotide sequence ID" value="NZ_JALIEB010000003.1"/>
</dbReference>
<evidence type="ECO:0000259" key="2">
    <source>
        <dbReference type="Pfam" id="PF00905"/>
    </source>
</evidence>
<dbReference type="EMBL" id="JALIEB010000003">
    <property type="protein sequence ID" value="MCV3271176.1"/>
    <property type="molecule type" value="Genomic_DNA"/>
</dbReference>
<dbReference type="SUPFAM" id="SSF56601">
    <property type="entry name" value="beta-lactamase/transpeptidase-like"/>
    <property type="match status" value="1"/>
</dbReference>
<evidence type="ECO:0000256" key="1">
    <source>
        <dbReference type="SAM" id="SignalP"/>
    </source>
</evidence>
<feature type="signal peptide" evidence="1">
    <location>
        <begin position="1"/>
        <end position="19"/>
    </location>
</feature>
<keyword evidence="4" id="KW-1185">Reference proteome</keyword>
<gene>
    <name evidence="3" type="ORF">MUB52_07030</name>
</gene>
<sequence>MTLLRWVALCALFAGKAIAQPTDISPFVAEAGGENARVVMRVERLSDGHEWSSNPERANERFQPASTSKIPHTLIALETGFAGPETVFAWDGKRRTFESWNEDQTLTRAFQRSAVWVYQEIARGLGEEVMSEWLAAFDYGNAEIGGAQDLQQYWLRGPLAISADEQLAFLARLAREDLPLSAETYAKAREIMLAETQEDARLYAKTGYNLREGQDDLGWYVGWVEDGAEIYVFALNMDLPGFDKAPERQRLVRHVLDRLEIFAAGE</sequence>
<feature type="domain" description="Penicillin-binding protein transpeptidase" evidence="2">
    <location>
        <begin position="58"/>
        <end position="255"/>
    </location>
</feature>
<dbReference type="InterPro" id="IPR012338">
    <property type="entry name" value="Beta-lactam/transpept-like"/>
</dbReference>
<organism evidence="3 4">
    <name type="scientific">Roseobacter sinensis</name>
    <dbReference type="NCBI Taxonomy" id="2931391"/>
    <lineage>
        <taxon>Bacteria</taxon>
        <taxon>Pseudomonadati</taxon>
        <taxon>Pseudomonadota</taxon>
        <taxon>Alphaproteobacteria</taxon>
        <taxon>Rhodobacterales</taxon>
        <taxon>Roseobacteraceae</taxon>
        <taxon>Roseobacter</taxon>
    </lineage>
</organism>
<comment type="caution">
    <text evidence="3">The sequence shown here is derived from an EMBL/GenBank/DDBJ whole genome shotgun (WGS) entry which is preliminary data.</text>
</comment>
<evidence type="ECO:0000313" key="3">
    <source>
        <dbReference type="EMBL" id="MCV3271176.1"/>
    </source>
</evidence>
<feature type="chain" id="PRO_5046861494" description="Penicillin-binding protein transpeptidase domain-containing protein" evidence="1">
    <location>
        <begin position="20"/>
        <end position="266"/>
    </location>
</feature>
<evidence type="ECO:0000313" key="4">
    <source>
        <dbReference type="Proteomes" id="UP001208690"/>
    </source>
</evidence>
<accession>A0ABT3BC72</accession>
<keyword evidence="1" id="KW-0732">Signal</keyword>
<proteinExistence type="predicted"/>
<dbReference type="Gene3D" id="3.40.710.10">
    <property type="entry name" value="DD-peptidase/beta-lactamase superfamily"/>
    <property type="match status" value="1"/>
</dbReference>
<name>A0ABT3BC72_9RHOB</name>
<dbReference type="InterPro" id="IPR001460">
    <property type="entry name" value="PCN-bd_Tpept"/>
</dbReference>
<dbReference type="Proteomes" id="UP001208690">
    <property type="component" value="Unassembled WGS sequence"/>
</dbReference>